<feature type="transmembrane region" description="Helical" evidence="7">
    <location>
        <begin position="297"/>
        <end position="315"/>
    </location>
</feature>
<feature type="transmembrane region" description="Helical" evidence="7">
    <location>
        <begin position="321"/>
        <end position="345"/>
    </location>
</feature>
<feature type="transmembrane region" description="Helical" evidence="7">
    <location>
        <begin position="218"/>
        <end position="251"/>
    </location>
</feature>
<evidence type="ECO:0000313" key="9">
    <source>
        <dbReference type="EMBL" id="MFD2830808.1"/>
    </source>
</evidence>
<feature type="transmembrane region" description="Helical" evidence="7">
    <location>
        <begin position="178"/>
        <end position="197"/>
    </location>
</feature>
<evidence type="ECO:0000256" key="4">
    <source>
        <dbReference type="ARBA" id="ARBA00022692"/>
    </source>
</evidence>
<keyword evidence="10" id="KW-1185">Reference proteome</keyword>
<feature type="transmembrane region" description="Helical" evidence="7">
    <location>
        <begin position="120"/>
        <end position="139"/>
    </location>
</feature>
<evidence type="ECO:0000313" key="10">
    <source>
        <dbReference type="Proteomes" id="UP001597519"/>
    </source>
</evidence>
<dbReference type="InterPro" id="IPR020846">
    <property type="entry name" value="MFS_dom"/>
</dbReference>
<keyword evidence="5 7" id="KW-1133">Transmembrane helix</keyword>
<dbReference type="SUPFAM" id="SSF103473">
    <property type="entry name" value="MFS general substrate transporter"/>
    <property type="match status" value="1"/>
</dbReference>
<keyword evidence="3" id="KW-1003">Cell membrane</keyword>
<dbReference type="EMBL" id="JBHUOQ010000004">
    <property type="protein sequence ID" value="MFD2830808.1"/>
    <property type="molecule type" value="Genomic_DNA"/>
</dbReference>
<sequence>MNKYISREMVRIASGKRSKNIVTIALVTACCLLGDSMLYIALPIYWREAGLDGLWQVGVLLAVNRFVRLPLNPVVGKIYGKISLKAGLMFAVFLSIITTVGYGFAGSFAAWLVLRALWGLAWSFLRIGGLSTVSIYGGDNKQGEAMGVYNGLYRLGSLGGMLGGGLLTPFFGLSWVSIIFGLFSAFGIILLAAVYKTEKLKKDPLKKKEKRMSPVSLIQKHALIMGSSFGITMIIQGVFAATLSTLIVYHYGDAVDFWSVAVASAALSGILQALRWAWEPFLAKQVGIWSDGKKGRIPYLIGSLFIGAVSFPLLIVSFSPLIWVGVTILAMLVSTALTTLVDARASDEAQGQDRVRFFTYYTVIQDLGAAAGPFLGYILISFAFGYEMLYILCGGFLFIMMFLWMRKKSSVH</sequence>
<name>A0ABW5WX23_9STAP</name>
<dbReference type="Proteomes" id="UP001597519">
    <property type="component" value="Unassembled WGS sequence"/>
</dbReference>
<feature type="transmembrane region" description="Helical" evidence="7">
    <location>
        <begin position="388"/>
        <end position="405"/>
    </location>
</feature>
<dbReference type="RefSeq" id="WP_377774194.1">
    <property type="nucleotide sequence ID" value="NZ_JBHUOQ010000004.1"/>
</dbReference>
<dbReference type="InterPro" id="IPR011701">
    <property type="entry name" value="MFS"/>
</dbReference>
<proteinExistence type="predicted"/>
<feature type="transmembrane region" description="Helical" evidence="7">
    <location>
        <begin position="257"/>
        <end position="277"/>
    </location>
</feature>
<dbReference type="PANTHER" id="PTHR43414">
    <property type="entry name" value="MULTIDRUG RESISTANCE PROTEIN MDTG"/>
    <property type="match status" value="1"/>
</dbReference>
<dbReference type="InterPro" id="IPR036259">
    <property type="entry name" value="MFS_trans_sf"/>
</dbReference>
<dbReference type="PANTHER" id="PTHR43414:SF1">
    <property type="entry name" value="PEPTIDE PERMEASE"/>
    <property type="match status" value="1"/>
</dbReference>
<accession>A0ABW5WX23</accession>
<reference evidence="10" key="1">
    <citation type="journal article" date="2019" name="Int. J. Syst. Evol. Microbiol.">
        <title>The Global Catalogue of Microorganisms (GCM) 10K type strain sequencing project: providing services to taxonomists for standard genome sequencing and annotation.</title>
        <authorList>
            <consortium name="The Broad Institute Genomics Platform"/>
            <consortium name="The Broad Institute Genome Sequencing Center for Infectious Disease"/>
            <person name="Wu L."/>
            <person name="Ma J."/>
        </authorList>
    </citation>
    <scope>NUCLEOTIDE SEQUENCE [LARGE SCALE GENOMIC DNA]</scope>
    <source>
        <strain evidence="10">KCTC 33575</strain>
    </source>
</reference>
<evidence type="ECO:0000256" key="1">
    <source>
        <dbReference type="ARBA" id="ARBA00004651"/>
    </source>
</evidence>
<dbReference type="Gene3D" id="1.20.1250.20">
    <property type="entry name" value="MFS general substrate transporter like domains"/>
    <property type="match status" value="2"/>
</dbReference>
<feature type="domain" description="Major facilitator superfamily (MFS) profile" evidence="8">
    <location>
        <begin position="20"/>
        <end position="412"/>
    </location>
</feature>
<keyword evidence="2" id="KW-0813">Transport</keyword>
<feature type="transmembrane region" description="Helical" evidence="7">
    <location>
        <begin position="21"/>
        <end position="42"/>
    </location>
</feature>
<evidence type="ECO:0000256" key="7">
    <source>
        <dbReference type="SAM" id="Phobius"/>
    </source>
</evidence>
<evidence type="ECO:0000256" key="6">
    <source>
        <dbReference type="ARBA" id="ARBA00023136"/>
    </source>
</evidence>
<dbReference type="PROSITE" id="PS51257">
    <property type="entry name" value="PROKAR_LIPOPROTEIN"/>
    <property type="match status" value="1"/>
</dbReference>
<evidence type="ECO:0000256" key="2">
    <source>
        <dbReference type="ARBA" id="ARBA00022448"/>
    </source>
</evidence>
<keyword evidence="6 7" id="KW-0472">Membrane</keyword>
<dbReference type="Pfam" id="PF07690">
    <property type="entry name" value="MFS_1"/>
    <property type="match status" value="1"/>
</dbReference>
<protein>
    <submittedName>
        <fullName evidence="9">MFS transporter</fullName>
    </submittedName>
</protein>
<feature type="transmembrane region" description="Helical" evidence="7">
    <location>
        <begin position="357"/>
        <end position="382"/>
    </location>
</feature>
<comment type="caution">
    <text evidence="9">The sequence shown here is derived from an EMBL/GenBank/DDBJ whole genome shotgun (WGS) entry which is preliminary data.</text>
</comment>
<evidence type="ECO:0000259" key="8">
    <source>
        <dbReference type="PROSITE" id="PS50850"/>
    </source>
</evidence>
<evidence type="ECO:0000256" key="5">
    <source>
        <dbReference type="ARBA" id="ARBA00022989"/>
    </source>
</evidence>
<gene>
    <name evidence="9" type="ORF">ACFSX4_10085</name>
</gene>
<comment type="subcellular location">
    <subcellularLocation>
        <location evidence="1">Cell membrane</location>
        <topology evidence="1">Multi-pass membrane protein</topology>
    </subcellularLocation>
</comment>
<evidence type="ECO:0000256" key="3">
    <source>
        <dbReference type="ARBA" id="ARBA00022475"/>
    </source>
</evidence>
<dbReference type="PROSITE" id="PS50850">
    <property type="entry name" value="MFS"/>
    <property type="match status" value="1"/>
</dbReference>
<organism evidence="9 10">
    <name type="scientific">Corticicoccus populi</name>
    <dbReference type="NCBI Taxonomy" id="1812821"/>
    <lineage>
        <taxon>Bacteria</taxon>
        <taxon>Bacillati</taxon>
        <taxon>Bacillota</taxon>
        <taxon>Bacilli</taxon>
        <taxon>Bacillales</taxon>
        <taxon>Staphylococcaceae</taxon>
        <taxon>Corticicoccus</taxon>
    </lineage>
</organism>
<keyword evidence="4 7" id="KW-0812">Transmembrane</keyword>
<feature type="transmembrane region" description="Helical" evidence="7">
    <location>
        <begin position="87"/>
        <end position="114"/>
    </location>
</feature>